<keyword evidence="2" id="KW-0732">Signal</keyword>
<reference evidence="3 4" key="1">
    <citation type="journal article" date="2019" name="Sci. Rep.">
        <title>A high-quality genome of Eragrostis curvula grass provides insights into Poaceae evolution and supports new strategies to enhance forage quality.</title>
        <authorList>
            <person name="Carballo J."/>
            <person name="Santos B.A.C.M."/>
            <person name="Zappacosta D."/>
            <person name="Garbus I."/>
            <person name="Selva J.P."/>
            <person name="Gallo C.A."/>
            <person name="Diaz A."/>
            <person name="Albertini E."/>
            <person name="Caccamo M."/>
            <person name="Echenique V."/>
        </authorList>
    </citation>
    <scope>NUCLEOTIDE SEQUENCE [LARGE SCALE GENOMIC DNA]</scope>
    <source>
        <strain evidence="4">cv. Victoria</strain>
        <tissue evidence="3">Leaf</tissue>
    </source>
</reference>
<dbReference type="PROSITE" id="PS51257">
    <property type="entry name" value="PROKAR_LIPOPROTEIN"/>
    <property type="match status" value="1"/>
</dbReference>
<keyword evidence="4" id="KW-1185">Reference proteome</keyword>
<evidence type="ECO:0000256" key="1">
    <source>
        <dbReference type="SAM" id="MobiDB-lite"/>
    </source>
</evidence>
<feature type="chain" id="PRO_5023819750" evidence="2">
    <location>
        <begin position="32"/>
        <end position="97"/>
    </location>
</feature>
<feature type="region of interest" description="Disordered" evidence="1">
    <location>
        <begin position="33"/>
        <end position="66"/>
    </location>
</feature>
<name>A0A5J9SJU1_9POAL</name>
<feature type="non-terminal residue" evidence="3">
    <location>
        <position position="1"/>
    </location>
</feature>
<protein>
    <submittedName>
        <fullName evidence="3">Uncharacterized protein</fullName>
    </submittedName>
</protein>
<gene>
    <name evidence="3" type="ORF">EJB05_55399</name>
</gene>
<dbReference type="Gramene" id="TVT99223">
    <property type="protein sequence ID" value="TVT99223"/>
    <property type="gene ID" value="EJB05_55399"/>
</dbReference>
<dbReference type="Proteomes" id="UP000324897">
    <property type="component" value="Unassembled WGS sequence"/>
</dbReference>
<evidence type="ECO:0000313" key="3">
    <source>
        <dbReference type="EMBL" id="TVT99223.1"/>
    </source>
</evidence>
<feature type="signal peptide" evidence="2">
    <location>
        <begin position="1"/>
        <end position="31"/>
    </location>
</feature>
<dbReference type="EMBL" id="RWGY01000741">
    <property type="protein sequence ID" value="TVT99223.1"/>
    <property type="molecule type" value="Genomic_DNA"/>
</dbReference>
<accession>A0A5J9SJU1</accession>
<proteinExistence type="predicted"/>
<organism evidence="3 4">
    <name type="scientific">Eragrostis curvula</name>
    <name type="common">weeping love grass</name>
    <dbReference type="NCBI Taxonomy" id="38414"/>
    <lineage>
        <taxon>Eukaryota</taxon>
        <taxon>Viridiplantae</taxon>
        <taxon>Streptophyta</taxon>
        <taxon>Embryophyta</taxon>
        <taxon>Tracheophyta</taxon>
        <taxon>Spermatophyta</taxon>
        <taxon>Magnoliopsida</taxon>
        <taxon>Liliopsida</taxon>
        <taxon>Poales</taxon>
        <taxon>Poaceae</taxon>
        <taxon>PACMAD clade</taxon>
        <taxon>Chloridoideae</taxon>
        <taxon>Eragrostideae</taxon>
        <taxon>Eragrostidinae</taxon>
        <taxon>Eragrostis</taxon>
    </lineage>
</organism>
<comment type="caution">
    <text evidence="3">The sequence shown here is derived from an EMBL/GenBank/DDBJ whole genome shotgun (WGS) entry which is preliminary data.</text>
</comment>
<evidence type="ECO:0000313" key="4">
    <source>
        <dbReference type="Proteomes" id="UP000324897"/>
    </source>
</evidence>
<sequence length="97" mass="10055">MAAPPRAARLLAFVWLAVAFCWLAATTGCHGEPVPYGPSSGGGPLPQGYPSSHLPPPRESRRHASSIIASDKSTAKLYLWPLPAAPPAQPPSSSSGQ</sequence>
<evidence type="ECO:0000256" key="2">
    <source>
        <dbReference type="SAM" id="SignalP"/>
    </source>
</evidence>
<dbReference type="AlphaFoldDB" id="A0A5J9SJU1"/>